<feature type="region of interest" description="Disordered" evidence="1">
    <location>
        <begin position="761"/>
        <end position="808"/>
    </location>
</feature>
<organism evidence="2 3">
    <name type="scientific">Chaetomidium leptoderma</name>
    <dbReference type="NCBI Taxonomy" id="669021"/>
    <lineage>
        <taxon>Eukaryota</taxon>
        <taxon>Fungi</taxon>
        <taxon>Dikarya</taxon>
        <taxon>Ascomycota</taxon>
        <taxon>Pezizomycotina</taxon>
        <taxon>Sordariomycetes</taxon>
        <taxon>Sordariomycetidae</taxon>
        <taxon>Sordariales</taxon>
        <taxon>Chaetomiaceae</taxon>
        <taxon>Chaetomidium</taxon>
    </lineage>
</organism>
<dbReference type="Proteomes" id="UP001302745">
    <property type="component" value="Unassembled WGS sequence"/>
</dbReference>
<evidence type="ECO:0000313" key="2">
    <source>
        <dbReference type="EMBL" id="KAK4151885.1"/>
    </source>
</evidence>
<name>A0AAN6VIG5_9PEZI</name>
<reference evidence="2" key="1">
    <citation type="journal article" date="2023" name="Mol. Phylogenet. Evol.">
        <title>Genome-scale phylogeny and comparative genomics of the fungal order Sordariales.</title>
        <authorList>
            <person name="Hensen N."/>
            <person name="Bonometti L."/>
            <person name="Westerberg I."/>
            <person name="Brannstrom I.O."/>
            <person name="Guillou S."/>
            <person name="Cros-Aarteil S."/>
            <person name="Calhoun S."/>
            <person name="Haridas S."/>
            <person name="Kuo A."/>
            <person name="Mondo S."/>
            <person name="Pangilinan J."/>
            <person name="Riley R."/>
            <person name="LaButti K."/>
            <person name="Andreopoulos B."/>
            <person name="Lipzen A."/>
            <person name="Chen C."/>
            <person name="Yan M."/>
            <person name="Daum C."/>
            <person name="Ng V."/>
            <person name="Clum A."/>
            <person name="Steindorff A."/>
            <person name="Ohm R.A."/>
            <person name="Martin F."/>
            <person name="Silar P."/>
            <person name="Natvig D.O."/>
            <person name="Lalanne C."/>
            <person name="Gautier V."/>
            <person name="Ament-Velasquez S.L."/>
            <person name="Kruys A."/>
            <person name="Hutchinson M.I."/>
            <person name="Powell A.J."/>
            <person name="Barry K."/>
            <person name="Miller A.N."/>
            <person name="Grigoriev I.V."/>
            <person name="Debuchy R."/>
            <person name="Gladieux P."/>
            <person name="Hiltunen Thoren M."/>
            <person name="Johannesson H."/>
        </authorList>
    </citation>
    <scope>NUCLEOTIDE SEQUENCE</scope>
    <source>
        <strain evidence="2">CBS 538.74</strain>
    </source>
</reference>
<feature type="compositionally biased region" description="Polar residues" evidence="1">
    <location>
        <begin position="1"/>
        <end position="15"/>
    </location>
</feature>
<protein>
    <submittedName>
        <fullName evidence="2">Uncharacterized protein</fullName>
    </submittedName>
</protein>
<dbReference type="AlphaFoldDB" id="A0AAN6VIG5"/>
<feature type="compositionally biased region" description="Polar residues" evidence="1">
    <location>
        <begin position="546"/>
        <end position="557"/>
    </location>
</feature>
<feature type="region of interest" description="Disordered" evidence="1">
    <location>
        <begin position="545"/>
        <end position="620"/>
    </location>
</feature>
<sequence>MKRSYATANLDNATPTALKKRRPADAITLSSDSEPEAFKAFKTCGLVAAPDDGSASPEPGLGLQPRNSWNVMQQLQQDAFGDFKTDLCFEIDDLRPPTENNSTDSKPIPSRPITNSPLDEAADALRDVLREWTEQDKPARHTTHLYYRLDHKYHEHQLPPAFLGRDRVVVDTLDRVAGDLDLELFLVLLDQDETDPTPSYLARKIVDRKGHELISNIPVDERNWVQTSLPSLKARAPDAEVAVMLVPRDSVVGFLMQYIEPSAPPFNISFPQTLFVRYFIARLSEQDNCDRLLPVFKGLCTRLWQLDETKGLAILPEPVVFGLLQAVVRTRDWEFLEQVASRLGGYPPVPFFKWVVEQADDVVASFATKIVADVGLIPPREFVFLWLPFLGHLIKVLEKHRVPLSTPRYRHLFAAILETYLARCVGTPSYKWAPKFPKVHCPCGICTLFNRFLKSNVSAISLGSVSPSHMAHLKTYLFPYLYKSHRCKLTVEGDVLVVRKQSEIDAQGRQVWGDDMEKAKNELRRLDGPALWAILGGERTRIWGFSSGQMPENTSSPVPIESLEEPRKERRPGNTSQSPVSTPPPRVLTNSAPQPLGTSFPPSTRRYASPTVSGTREPFLTPAIPPPFQSPVVAGFRLFADELGARLRTMSSFATDQSIQDAVMKRWAVKGSNDQHRYIARANNLCSVAGLPLTPNPSPLRASLLPSQSAQLWASPTPAAGRVVPTNGLGVPRPSASTPIPTAAAVAALPSSPSWCVEAPVSSSRLNRVRAPPSRPRIKTEGQAVPQPTPSRSAKRKVVEYVDLTGDD</sequence>
<proteinExistence type="predicted"/>
<keyword evidence="3" id="KW-1185">Reference proteome</keyword>
<feature type="region of interest" description="Disordered" evidence="1">
    <location>
        <begin position="1"/>
        <end position="31"/>
    </location>
</feature>
<dbReference type="EMBL" id="MU856996">
    <property type="protein sequence ID" value="KAK4151885.1"/>
    <property type="molecule type" value="Genomic_DNA"/>
</dbReference>
<reference evidence="2" key="2">
    <citation type="submission" date="2023-05" db="EMBL/GenBank/DDBJ databases">
        <authorList>
            <consortium name="Lawrence Berkeley National Laboratory"/>
            <person name="Steindorff A."/>
            <person name="Hensen N."/>
            <person name="Bonometti L."/>
            <person name="Westerberg I."/>
            <person name="Brannstrom I.O."/>
            <person name="Guillou S."/>
            <person name="Cros-Aarteil S."/>
            <person name="Calhoun S."/>
            <person name="Haridas S."/>
            <person name="Kuo A."/>
            <person name="Mondo S."/>
            <person name="Pangilinan J."/>
            <person name="Riley R."/>
            <person name="Labutti K."/>
            <person name="Andreopoulos B."/>
            <person name="Lipzen A."/>
            <person name="Chen C."/>
            <person name="Yanf M."/>
            <person name="Daum C."/>
            <person name="Ng V."/>
            <person name="Clum A."/>
            <person name="Ohm R."/>
            <person name="Martin F."/>
            <person name="Silar P."/>
            <person name="Natvig D."/>
            <person name="Lalanne C."/>
            <person name="Gautier V."/>
            <person name="Ament-Velasquez S.L."/>
            <person name="Kruys A."/>
            <person name="Hutchinson M.I."/>
            <person name="Powell A.J."/>
            <person name="Barry K."/>
            <person name="Miller A.N."/>
            <person name="Grigoriev I.V."/>
            <person name="Debuchy R."/>
            <person name="Gladieux P."/>
            <person name="Thoren M.H."/>
            <person name="Johannesson H."/>
        </authorList>
    </citation>
    <scope>NUCLEOTIDE SEQUENCE</scope>
    <source>
        <strain evidence="2">CBS 538.74</strain>
    </source>
</reference>
<comment type="caution">
    <text evidence="2">The sequence shown here is derived from an EMBL/GenBank/DDBJ whole genome shotgun (WGS) entry which is preliminary data.</text>
</comment>
<gene>
    <name evidence="2" type="ORF">C8A00DRAFT_16755</name>
</gene>
<feature type="compositionally biased region" description="Polar residues" evidence="1">
    <location>
        <begin position="588"/>
        <end position="602"/>
    </location>
</feature>
<feature type="region of interest" description="Disordered" evidence="1">
    <location>
        <begin position="93"/>
        <end position="117"/>
    </location>
</feature>
<evidence type="ECO:0000313" key="3">
    <source>
        <dbReference type="Proteomes" id="UP001302745"/>
    </source>
</evidence>
<accession>A0AAN6VIG5</accession>
<evidence type="ECO:0000256" key="1">
    <source>
        <dbReference type="SAM" id="MobiDB-lite"/>
    </source>
</evidence>